<gene>
    <name evidence="1" type="ORF">GCM10010319_07250</name>
</gene>
<dbReference type="Pfam" id="PF05139">
    <property type="entry name" value="Erythro_esteras"/>
    <property type="match status" value="1"/>
</dbReference>
<keyword evidence="2" id="KW-1185">Reference proteome</keyword>
<dbReference type="PANTHER" id="PTHR31299:SF0">
    <property type="entry name" value="ESTERASE, PUTATIVE (AFU_ORTHOLOGUE AFUA_1G05850)-RELATED"/>
    <property type="match status" value="1"/>
</dbReference>
<proteinExistence type="predicted"/>
<organism evidence="1 2">
    <name type="scientific">Streptomyces blastmyceticus</name>
    <dbReference type="NCBI Taxonomy" id="68180"/>
    <lineage>
        <taxon>Bacteria</taxon>
        <taxon>Bacillati</taxon>
        <taxon>Actinomycetota</taxon>
        <taxon>Actinomycetes</taxon>
        <taxon>Kitasatosporales</taxon>
        <taxon>Streptomycetaceae</taxon>
        <taxon>Streptomyces</taxon>
    </lineage>
</organism>
<dbReference type="Gene3D" id="1.20.1440.30">
    <property type="entry name" value="Biosynthetic Protein domain"/>
    <property type="match status" value="1"/>
</dbReference>
<evidence type="ECO:0008006" key="3">
    <source>
        <dbReference type="Google" id="ProtNLM"/>
    </source>
</evidence>
<dbReference type="InterPro" id="IPR014622">
    <property type="entry name" value="UCP036794_erythomycin"/>
</dbReference>
<dbReference type="PANTHER" id="PTHR31299">
    <property type="entry name" value="ESTERASE, PUTATIVE (AFU_ORTHOLOGUE AFUA_1G05850)-RELATED"/>
    <property type="match status" value="1"/>
</dbReference>
<comment type="caution">
    <text evidence="1">The sequence shown here is derived from an EMBL/GenBank/DDBJ whole genome shotgun (WGS) entry which is preliminary data.</text>
</comment>
<evidence type="ECO:0000313" key="1">
    <source>
        <dbReference type="EMBL" id="GAA0333837.1"/>
    </source>
</evidence>
<dbReference type="SUPFAM" id="SSF159501">
    <property type="entry name" value="EreA/ChaN-like"/>
    <property type="match status" value="1"/>
</dbReference>
<dbReference type="Proteomes" id="UP001500063">
    <property type="component" value="Unassembled WGS sequence"/>
</dbReference>
<dbReference type="Gene3D" id="3.30.1870.10">
    <property type="entry name" value="EreA-like, domain 2"/>
    <property type="match status" value="1"/>
</dbReference>
<dbReference type="Gene3D" id="3.40.1660.10">
    <property type="entry name" value="EreA-like (biosynthetic domain)"/>
    <property type="match status" value="1"/>
</dbReference>
<dbReference type="CDD" id="cd14728">
    <property type="entry name" value="Ere-like"/>
    <property type="match status" value="1"/>
</dbReference>
<sequence length="486" mass="53568">MGLAPGKVAGRPQRARAAACVTIFSAELDTKHVGEWLHMIGNGKRLAAVALALAATLAPAAAAYAAPAASAPAGASAPVRALDRIAHPLRSTEPGTGTADLQALGVMVGDAKVVGVGEATHGSHEFFALKDRLFRHLVEQKGFTTFALEISWSAGLRIDDYLQRGDGDRDARQVVHEVMAGSPWDREEFVTLVQWMRDHNLRHPDRPVHFLGDDIGAPKLDERVFDSVTDYVRRTRPESLPRLNELLTGLRPLDDAIAYLLDRPLAERQQNAAKARQVLELVQRQGSGSGEDFEFALQNARNIAQTYTFLTVNPRDQESLTAMERYRDQVMAETTAWWQRRTGGRILMSAHNDHAGYVASDPKTYPKTQGSFLRDTLGAGYLAIGTTFDQGSFLSKDQPLDGEWKKFTVGPAGPGTNEYTLDQVRYRDYYADLRKAPATARSWLDTPRPTYNVGTQYPNDKTPEIAIGRAYDVLVHLHTVREAGKL</sequence>
<protein>
    <recommendedName>
        <fullName evidence="3">Erythromycin esterase</fullName>
    </recommendedName>
</protein>
<accession>A0ABN0WDM3</accession>
<evidence type="ECO:0000313" key="2">
    <source>
        <dbReference type="Proteomes" id="UP001500063"/>
    </source>
</evidence>
<dbReference type="InterPro" id="IPR007815">
    <property type="entry name" value="Emycin_Estase"/>
</dbReference>
<dbReference type="InterPro" id="IPR052036">
    <property type="entry name" value="Hydrolase/PRTase-associated"/>
</dbReference>
<dbReference type="EMBL" id="BAAABW010000002">
    <property type="protein sequence ID" value="GAA0333837.1"/>
    <property type="molecule type" value="Genomic_DNA"/>
</dbReference>
<name>A0ABN0WDM3_9ACTN</name>
<reference evidence="1 2" key="1">
    <citation type="journal article" date="2019" name="Int. J. Syst. Evol. Microbiol.">
        <title>The Global Catalogue of Microorganisms (GCM) 10K type strain sequencing project: providing services to taxonomists for standard genome sequencing and annotation.</title>
        <authorList>
            <consortium name="The Broad Institute Genomics Platform"/>
            <consortium name="The Broad Institute Genome Sequencing Center for Infectious Disease"/>
            <person name="Wu L."/>
            <person name="Ma J."/>
        </authorList>
    </citation>
    <scope>NUCLEOTIDE SEQUENCE [LARGE SCALE GENOMIC DNA]</scope>
    <source>
        <strain evidence="1 2">JCM 4565</strain>
    </source>
</reference>
<dbReference type="PIRSF" id="PIRSF036794">
    <property type="entry name" value="UCP_erythr_ester"/>
    <property type="match status" value="1"/>
</dbReference>